<dbReference type="EMBL" id="JAGKSP010000001">
    <property type="protein sequence ID" value="MBP3961884.1"/>
    <property type="molecule type" value="Genomic_DNA"/>
</dbReference>
<dbReference type="Proteomes" id="UP000673394">
    <property type="component" value="Unassembled WGS sequence"/>
</dbReference>
<dbReference type="InterPro" id="IPR000868">
    <property type="entry name" value="Isochorismatase-like_dom"/>
</dbReference>
<evidence type="ECO:0000256" key="1">
    <source>
        <dbReference type="ARBA" id="ARBA00006336"/>
    </source>
</evidence>
<reference evidence="4 5" key="1">
    <citation type="submission" date="2021-04" db="EMBL/GenBank/DDBJ databases">
        <title>Paenibacillus sp. DLE-14 whole genome sequence.</title>
        <authorList>
            <person name="Ham Y.J."/>
        </authorList>
    </citation>
    <scope>NUCLEOTIDE SEQUENCE [LARGE SCALE GENOMIC DNA]</scope>
    <source>
        <strain evidence="4 5">DLE-14</strain>
    </source>
</reference>
<comment type="similarity">
    <text evidence="1">Belongs to the isochorismatase family.</text>
</comment>
<comment type="caution">
    <text evidence="4">The sequence shown here is derived from an EMBL/GenBank/DDBJ whole genome shotgun (WGS) entry which is preliminary data.</text>
</comment>
<evidence type="ECO:0000313" key="4">
    <source>
        <dbReference type="EMBL" id="MBP3961884.1"/>
    </source>
</evidence>
<dbReference type="InterPro" id="IPR050272">
    <property type="entry name" value="Isochorismatase-like_hydrls"/>
</dbReference>
<evidence type="ECO:0000259" key="3">
    <source>
        <dbReference type="Pfam" id="PF00857"/>
    </source>
</evidence>
<keyword evidence="5" id="KW-1185">Reference proteome</keyword>
<gene>
    <name evidence="4" type="ORF">I8J30_04115</name>
</gene>
<evidence type="ECO:0000256" key="2">
    <source>
        <dbReference type="ARBA" id="ARBA00022801"/>
    </source>
</evidence>
<dbReference type="Gene3D" id="3.40.50.850">
    <property type="entry name" value="Isochorismatase-like"/>
    <property type="match status" value="1"/>
</dbReference>
<dbReference type="SUPFAM" id="SSF52499">
    <property type="entry name" value="Isochorismatase-like hydrolases"/>
    <property type="match status" value="1"/>
</dbReference>
<dbReference type="CDD" id="cd01014">
    <property type="entry name" value="nicotinamidase_related"/>
    <property type="match status" value="1"/>
</dbReference>
<dbReference type="PANTHER" id="PTHR43540">
    <property type="entry name" value="PEROXYUREIDOACRYLATE/UREIDOACRYLATE AMIDOHYDROLASE-RELATED"/>
    <property type="match status" value="1"/>
</dbReference>
<sequence>MGANTNSNTALLVIDVQSAMFADSYPVYNGEALLERINGLLAKARAADVPVIYVQHNEGEGEELETGSPNWEIHAAIAPVGDEPRIQKYKPDSFHETELQQILAERGVGKLVIAGLQTDMCVNATTTRASELGYDIIVASDAHSTWGSGGLTAEEIIAEHNARFSSFAQISPAADIEFK</sequence>
<dbReference type="PANTHER" id="PTHR43540:SF14">
    <property type="entry name" value="ISOCHORISMATASE"/>
    <property type="match status" value="1"/>
</dbReference>
<dbReference type="Pfam" id="PF00857">
    <property type="entry name" value="Isochorismatase"/>
    <property type="match status" value="1"/>
</dbReference>
<keyword evidence="2 4" id="KW-0378">Hydrolase</keyword>
<proteinExistence type="inferred from homology"/>
<feature type="domain" description="Isochorismatase-like" evidence="3">
    <location>
        <begin position="9"/>
        <end position="145"/>
    </location>
</feature>
<dbReference type="GO" id="GO:0016787">
    <property type="term" value="F:hydrolase activity"/>
    <property type="evidence" value="ECO:0007669"/>
    <property type="project" value="UniProtKB-KW"/>
</dbReference>
<name>A0ABS5C7B6_9BACL</name>
<dbReference type="InterPro" id="IPR036380">
    <property type="entry name" value="Isochorismatase-like_sf"/>
</dbReference>
<protein>
    <submittedName>
        <fullName evidence="4">Cysteine hydrolase</fullName>
    </submittedName>
</protein>
<dbReference type="RefSeq" id="WP_210655605.1">
    <property type="nucleotide sequence ID" value="NZ_JAGKSP010000001.1"/>
</dbReference>
<evidence type="ECO:0000313" key="5">
    <source>
        <dbReference type="Proteomes" id="UP000673394"/>
    </source>
</evidence>
<accession>A0ABS5C7B6</accession>
<organism evidence="4 5">
    <name type="scientific">Paenibacillus lignilyticus</name>
    <dbReference type="NCBI Taxonomy" id="1172615"/>
    <lineage>
        <taxon>Bacteria</taxon>
        <taxon>Bacillati</taxon>
        <taxon>Bacillota</taxon>
        <taxon>Bacilli</taxon>
        <taxon>Bacillales</taxon>
        <taxon>Paenibacillaceae</taxon>
        <taxon>Paenibacillus</taxon>
    </lineage>
</organism>